<evidence type="ECO:0000313" key="2">
    <source>
        <dbReference type="Proteomes" id="UP000069620"/>
    </source>
</evidence>
<protein>
    <submittedName>
        <fullName evidence="1">Uncharacterized protein</fullName>
    </submittedName>
</protein>
<dbReference type="Proteomes" id="UP000069620">
    <property type="component" value="Unassembled WGS sequence"/>
</dbReference>
<sequence length="85" mass="9328">MAASPDMAAGWTAKEHYWNWRKAAENRRFSINRIERTNARAPNVIGGPGLNVCSAVSYFSTRVGSIIGAGRLSFRVRDGTGRFPA</sequence>
<proteinExistence type="predicted"/>
<name>A0A117I818_9MYCO</name>
<evidence type="ECO:0000313" key="1">
    <source>
        <dbReference type="EMBL" id="GAS92434.1"/>
    </source>
</evidence>
<reference evidence="2" key="1">
    <citation type="journal article" date="2016" name="Genome Announc.">
        <title>Draft Genome Sequences of Five Rapidly Growing Mycobacterium Species, M. thermoresistibile, M. fortuitum subsp. acetamidolyticum, M. canariasense, M. brisbanense, and M. novocastrense.</title>
        <authorList>
            <person name="Katahira K."/>
            <person name="Ogura Y."/>
            <person name="Gotoh Y."/>
            <person name="Hayashi T."/>
        </authorList>
    </citation>
    <scope>NUCLEOTIDE SEQUENCE [LARGE SCALE GENOMIC DNA]</scope>
    <source>
        <strain evidence="2">JCM15654</strain>
    </source>
</reference>
<gene>
    <name evidence="1" type="ORF">RMCB_6530</name>
</gene>
<dbReference type="AlphaFoldDB" id="A0A117I818"/>
<dbReference type="EMBL" id="BCSX01000056">
    <property type="protein sequence ID" value="GAS92434.1"/>
    <property type="molecule type" value="Genomic_DNA"/>
</dbReference>
<reference evidence="2" key="2">
    <citation type="submission" date="2016-02" db="EMBL/GenBank/DDBJ databases">
        <title>Draft genome sequence of five rapidly growing Mycobacterium species.</title>
        <authorList>
            <person name="Katahira K."/>
            <person name="Gotou Y."/>
            <person name="Iida K."/>
            <person name="Ogura Y."/>
            <person name="Hayashi T."/>
        </authorList>
    </citation>
    <scope>NUCLEOTIDE SEQUENCE [LARGE SCALE GENOMIC DNA]</scope>
    <source>
        <strain evidence="2">JCM15654</strain>
    </source>
</reference>
<comment type="caution">
    <text evidence="1">The sequence shown here is derived from an EMBL/GenBank/DDBJ whole genome shotgun (WGS) entry which is preliminary data.</text>
</comment>
<feature type="non-terminal residue" evidence="1">
    <location>
        <position position="85"/>
    </location>
</feature>
<organism evidence="1 2">
    <name type="scientific">Mycolicibacterium brisbanense</name>
    <dbReference type="NCBI Taxonomy" id="146020"/>
    <lineage>
        <taxon>Bacteria</taxon>
        <taxon>Bacillati</taxon>
        <taxon>Actinomycetota</taxon>
        <taxon>Actinomycetes</taxon>
        <taxon>Mycobacteriales</taxon>
        <taxon>Mycobacteriaceae</taxon>
        <taxon>Mycolicibacterium</taxon>
    </lineage>
</organism>
<dbReference type="STRING" id="146020.RMCB_6530"/>
<accession>A0A117I818</accession>
<keyword evidence="2" id="KW-1185">Reference proteome</keyword>